<dbReference type="Proteomes" id="UP000307244">
    <property type="component" value="Unassembled WGS sequence"/>
</dbReference>
<proteinExistence type="predicted"/>
<dbReference type="AlphaFoldDB" id="A0A4U1CMI6"/>
<dbReference type="OrthoDB" id="667524at2"/>
<evidence type="ECO:0000313" key="2">
    <source>
        <dbReference type="Proteomes" id="UP000307244"/>
    </source>
</evidence>
<sequence>MKRENFTQGMSHSDALSRDLGVVNGLNSLEAAYRWFNFSNYIPHRPDYDGFVTIQEGVDWAKSHPGALQNPTPQSTLYLDASKLDFGNITTADLINGVGKSSPVNLNNAGNFFASAGNAALASTVYALGRVDLTLINNKGSVRVVNNAATDYDWNTGGGIVRSNLIGFERWRASLNDEHGFRTFYFGIGTVKPSPKPFVAQYPRGNKF</sequence>
<comment type="caution">
    <text evidence="1">The sequence shown here is derived from an EMBL/GenBank/DDBJ whole genome shotgun (WGS) entry which is preliminary data.</text>
</comment>
<keyword evidence="2" id="KW-1185">Reference proteome</keyword>
<accession>A0A4U1CMI6</accession>
<dbReference type="EMBL" id="SWBQ01000001">
    <property type="protein sequence ID" value="TKC09087.1"/>
    <property type="molecule type" value="Genomic_DNA"/>
</dbReference>
<name>A0A4U1CMI6_9SPHI</name>
<gene>
    <name evidence="1" type="ORF">FA047_03045</name>
</gene>
<protein>
    <submittedName>
        <fullName evidence="1">Uncharacterized protein</fullName>
    </submittedName>
</protein>
<organism evidence="1 2">
    <name type="scientific">Pedobacter frigoris</name>
    <dbReference type="NCBI Taxonomy" id="2571272"/>
    <lineage>
        <taxon>Bacteria</taxon>
        <taxon>Pseudomonadati</taxon>
        <taxon>Bacteroidota</taxon>
        <taxon>Sphingobacteriia</taxon>
        <taxon>Sphingobacteriales</taxon>
        <taxon>Sphingobacteriaceae</taxon>
        <taxon>Pedobacter</taxon>
    </lineage>
</organism>
<evidence type="ECO:0000313" key="1">
    <source>
        <dbReference type="EMBL" id="TKC09087.1"/>
    </source>
</evidence>
<dbReference type="RefSeq" id="WP_136834502.1">
    <property type="nucleotide sequence ID" value="NZ_SWBQ01000001.1"/>
</dbReference>
<reference evidence="1 2" key="1">
    <citation type="submission" date="2019-04" db="EMBL/GenBank/DDBJ databases">
        <title>Pedobacter sp. RP-3-15 sp. nov., isolated from Arctic soil.</title>
        <authorList>
            <person name="Dahal R.H."/>
            <person name="Kim D.-U."/>
        </authorList>
    </citation>
    <scope>NUCLEOTIDE SEQUENCE [LARGE SCALE GENOMIC DNA]</scope>
    <source>
        <strain evidence="1 2">RP-3-15</strain>
    </source>
</reference>